<dbReference type="OMA" id="HLEFTHH"/>
<keyword evidence="3" id="KW-1185">Reference proteome</keyword>
<dbReference type="SUPFAM" id="SSF54593">
    <property type="entry name" value="Glyoxalase/Bleomycin resistance protein/Dihydroxybiphenyl dioxygenase"/>
    <property type="match status" value="1"/>
</dbReference>
<reference evidence="2 3" key="1">
    <citation type="journal article" date="2011" name="Cell">
        <title>Insight into structure and assembly of the nuclear pore complex by utilizing the genome of a eukaryotic thermophile.</title>
        <authorList>
            <person name="Amlacher S."/>
            <person name="Sarges P."/>
            <person name="Flemming D."/>
            <person name="van Noort V."/>
            <person name="Kunze R."/>
            <person name="Devos D.P."/>
            <person name="Arumugam M."/>
            <person name="Bork P."/>
            <person name="Hurt E."/>
        </authorList>
    </citation>
    <scope>NUCLEOTIDE SEQUENCE [LARGE SCALE GENOMIC DNA]</scope>
    <source>
        <strain evidence="3">DSM 1495 / CBS 144.50 / IMI 039719</strain>
    </source>
</reference>
<dbReference type="InterPro" id="IPR058998">
    <property type="entry name" value="YycE-like_N"/>
</dbReference>
<dbReference type="Pfam" id="PF22658">
    <property type="entry name" value="YycE-like_N"/>
    <property type="match status" value="1"/>
</dbReference>
<dbReference type="GeneID" id="18260554"/>
<dbReference type="InterPro" id="IPR029068">
    <property type="entry name" value="Glyas_Bleomycin-R_OHBP_Dase"/>
</dbReference>
<dbReference type="CDD" id="cd06587">
    <property type="entry name" value="VOC"/>
    <property type="match status" value="1"/>
</dbReference>
<evidence type="ECO:0000259" key="1">
    <source>
        <dbReference type="PROSITE" id="PS51819"/>
    </source>
</evidence>
<dbReference type="eggNOG" id="ENOG502S8G7">
    <property type="taxonomic scope" value="Eukaryota"/>
</dbReference>
<sequence length="136" mass="15241">MPLSNARLRIARPTNNILSLIPFYVDGLGFTILGSFTNHSGFDGLILGNSNTAYEIEFTTQHGHDAGRAPTQDNLLVFYLPHEEEYKAAVERMKKCGFEPVESPNPYWNRNGTSFEDPDGYRVVLANMMNPFLGGR</sequence>
<dbReference type="RefSeq" id="XP_006696818.1">
    <property type="nucleotide sequence ID" value="XM_006696755.1"/>
</dbReference>
<dbReference type="EMBL" id="GL988047">
    <property type="protein sequence ID" value="EGS17200.1"/>
    <property type="molecule type" value="Genomic_DNA"/>
</dbReference>
<evidence type="ECO:0000313" key="2">
    <source>
        <dbReference type="EMBL" id="EGS17200.1"/>
    </source>
</evidence>
<dbReference type="OrthoDB" id="2338662at2759"/>
<dbReference type="Pfam" id="PF22659">
    <property type="entry name" value="YycE-like_C"/>
    <property type="match status" value="1"/>
</dbReference>
<organism evidence="3">
    <name type="scientific">Chaetomium thermophilum (strain DSM 1495 / CBS 144.50 / IMI 039719)</name>
    <name type="common">Thermochaetoides thermophila</name>
    <dbReference type="NCBI Taxonomy" id="759272"/>
    <lineage>
        <taxon>Eukaryota</taxon>
        <taxon>Fungi</taxon>
        <taxon>Dikarya</taxon>
        <taxon>Ascomycota</taxon>
        <taxon>Pezizomycotina</taxon>
        <taxon>Sordariomycetes</taxon>
        <taxon>Sordariomycetidae</taxon>
        <taxon>Sordariales</taxon>
        <taxon>Chaetomiaceae</taxon>
        <taxon>Thermochaetoides</taxon>
    </lineage>
</organism>
<accession>G0SG61</accession>
<dbReference type="KEGG" id="cthr:CTHT_0065160"/>
<dbReference type="PROSITE" id="PS51819">
    <property type="entry name" value="VOC"/>
    <property type="match status" value="1"/>
</dbReference>
<dbReference type="InterPro" id="IPR058997">
    <property type="entry name" value="YycE-like_C"/>
</dbReference>
<dbReference type="HOGENOM" id="CLU_107214_1_0_1"/>
<dbReference type="Gene3D" id="3.10.180.10">
    <property type="entry name" value="2,3-Dihydroxybiphenyl 1,2-Dioxygenase, domain 1"/>
    <property type="match status" value="1"/>
</dbReference>
<name>G0SG61_CHATD</name>
<dbReference type="InterPro" id="IPR037523">
    <property type="entry name" value="VOC_core"/>
</dbReference>
<dbReference type="AlphaFoldDB" id="G0SG61"/>
<proteinExistence type="predicted"/>
<feature type="domain" description="VOC" evidence="1">
    <location>
        <begin position="6"/>
        <end position="128"/>
    </location>
</feature>
<dbReference type="Proteomes" id="UP000008066">
    <property type="component" value="Unassembled WGS sequence"/>
</dbReference>
<gene>
    <name evidence="2" type="ORF">CTHT_0065160</name>
</gene>
<evidence type="ECO:0000313" key="3">
    <source>
        <dbReference type="Proteomes" id="UP000008066"/>
    </source>
</evidence>
<protein>
    <recommendedName>
        <fullName evidence="1">VOC domain-containing protein</fullName>
    </recommendedName>
</protein>